<comment type="caution">
    <text evidence="1">The sequence shown here is derived from an EMBL/GenBank/DDBJ whole genome shotgun (WGS) entry which is preliminary data.</text>
</comment>
<organism evidence="1 2">
    <name type="scientific">Thraustotheca clavata</name>
    <dbReference type="NCBI Taxonomy" id="74557"/>
    <lineage>
        <taxon>Eukaryota</taxon>
        <taxon>Sar</taxon>
        <taxon>Stramenopiles</taxon>
        <taxon>Oomycota</taxon>
        <taxon>Saprolegniomycetes</taxon>
        <taxon>Saprolegniales</taxon>
        <taxon>Achlyaceae</taxon>
        <taxon>Thraustotheca</taxon>
    </lineage>
</organism>
<proteinExistence type="predicted"/>
<protein>
    <recommendedName>
        <fullName evidence="3">START domain-containing protein</fullName>
    </recommendedName>
</protein>
<dbReference type="AlphaFoldDB" id="A0A1W0A1N4"/>
<accession>A0A1W0A1N4</accession>
<keyword evidence="2" id="KW-1185">Reference proteome</keyword>
<dbReference type="Proteomes" id="UP000243217">
    <property type="component" value="Unassembled WGS sequence"/>
</dbReference>
<reference evidence="1 2" key="1">
    <citation type="journal article" date="2014" name="Genome Biol. Evol.">
        <title>The secreted proteins of Achlya hypogyna and Thraustotheca clavata identify the ancestral oomycete secretome and reveal gene acquisitions by horizontal gene transfer.</title>
        <authorList>
            <person name="Misner I."/>
            <person name="Blouin N."/>
            <person name="Leonard G."/>
            <person name="Richards T.A."/>
            <person name="Lane C.E."/>
        </authorList>
    </citation>
    <scope>NUCLEOTIDE SEQUENCE [LARGE SCALE GENOMIC DNA]</scope>
    <source>
        <strain evidence="1 2">ATCC 34112</strain>
    </source>
</reference>
<dbReference type="EMBL" id="JNBS01000680">
    <property type="protein sequence ID" value="OQS04109.1"/>
    <property type="molecule type" value="Genomic_DNA"/>
</dbReference>
<name>A0A1W0A1N4_9STRA</name>
<evidence type="ECO:0008006" key="3">
    <source>
        <dbReference type="Google" id="ProtNLM"/>
    </source>
</evidence>
<sequence>IADIDENSSYITSIIEFPIGQIQRRLLCKRYYPTNNPKEKCVIVTRSIDQDEENPINPELPLLNEVSWCVFEHTPGGMMYRQFSKQSLLAKSSLSQQWSVVLEDYVRVLQDASHAYMHSQCPESKSLHPDTIPVEAL</sequence>
<evidence type="ECO:0000313" key="1">
    <source>
        <dbReference type="EMBL" id="OQS04109.1"/>
    </source>
</evidence>
<evidence type="ECO:0000313" key="2">
    <source>
        <dbReference type="Proteomes" id="UP000243217"/>
    </source>
</evidence>
<feature type="non-terminal residue" evidence="1">
    <location>
        <position position="1"/>
    </location>
</feature>
<gene>
    <name evidence="1" type="ORF">THRCLA_20972</name>
</gene>